<dbReference type="EMBL" id="LCRH01000047">
    <property type="protein sequence ID" value="KKW31902.1"/>
    <property type="molecule type" value="Genomic_DNA"/>
</dbReference>
<keyword evidence="2" id="KW-0808">Transferase</keyword>
<reference evidence="2 3" key="1">
    <citation type="journal article" date="2015" name="Nature">
        <title>rRNA introns, odd ribosomes, and small enigmatic genomes across a large radiation of phyla.</title>
        <authorList>
            <person name="Brown C.T."/>
            <person name="Hug L.A."/>
            <person name="Thomas B.C."/>
            <person name="Sharon I."/>
            <person name="Castelle C.J."/>
            <person name="Singh A."/>
            <person name="Wilkins M.J."/>
            <person name="Williams K.H."/>
            <person name="Banfield J.F."/>
        </authorList>
    </citation>
    <scope>NUCLEOTIDE SEQUENCE [LARGE SCALE GENOMIC DNA]</scope>
</reference>
<dbReference type="GO" id="GO:0032259">
    <property type="term" value="P:methylation"/>
    <property type="evidence" value="ECO:0007669"/>
    <property type="project" value="UniProtKB-KW"/>
</dbReference>
<dbReference type="Gene3D" id="3.40.50.150">
    <property type="entry name" value="Vaccinia Virus protein VP39"/>
    <property type="match status" value="1"/>
</dbReference>
<proteinExistence type="predicted"/>
<dbReference type="SUPFAM" id="SSF53335">
    <property type="entry name" value="S-adenosyl-L-methionine-dependent methyltransferases"/>
    <property type="match status" value="1"/>
</dbReference>
<evidence type="ECO:0000313" key="2">
    <source>
        <dbReference type="EMBL" id="KKW31902.1"/>
    </source>
</evidence>
<keyword evidence="2" id="KW-0489">Methyltransferase</keyword>
<feature type="domain" description="Methyltransferase type 11" evidence="1">
    <location>
        <begin position="45"/>
        <end position="141"/>
    </location>
</feature>
<dbReference type="GO" id="GO:0008757">
    <property type="term" value="F:S-adenosylmethionine-dependent methyltransferase activity"/>
    <property type="evidence" value="ECO:0007669"/>
    <property type="project" value="InterPro"/>
</dbReference>
<accession>A0A0G1ZU87</accession>
<dbReference type="AlphaFoldDB" id="A0A0G1ZU87"/>
<name>A0A0G1ZU87_9BACT</name>
<sequence>MTKIEFSGERSSLYKQALNDYPSARTMDLEMMTRYLHPSPEEVILEIGAGSGFFSGHIADALKPTGHLLVSDPSEEQLEEVLNLRRSNIEIVEAGAHELTSVDDSKFDAVWSFGAIHHAFKKTEAFSHFYRVLKPGGRLIIVDVLTGSDLAKHFDSQVAKFCVVGHEVAFMSREYMRTLSEVAGFEQIEIVDLPIQWLFKSKEDVGDFLYKLHAMTKTTREECLRGAEEILGIEELHGQFLLNWPLSVLVCNKPL</sequence>
<evidence type="ECO:0000313" key="3">
    <source>
        <dbReference type="Proteomes" id="UP000034054"/>
    </source>
</evidence>
<dbReference type="InterPro" id="IPR029063">
    <property type="entry name" value="SAM-dependent_MTases_sf"/>
</dbReference>
<dbReference type="Proteomes" id="UP000034054">
    <property type="component" value="Unassembled WGS sequence"/>
</dbReference>
<dbReference type="CDD" id="cd02440">
    <property type="entry name" value="AdoMet_MTases"/>
    <property type="match status" value="1"/>
</dbReference>
<evidence type="ECO:0000259" key="1">
    <source>
        <dbReference type="Pfam" id="PF08241"/>
    </source>
</evidence>
<dbReference type="PANTHER" id="PTHR43591">
    <property type="entry name" value="METHYLTRANSFERASE"/>
    <property type="match status" value="1"/>
</dbReference>
<organism evidence="2 3">
    <name type="scientific">Candidatus Uhrbacteria bacterium GW2011_GWA2_52_8d</name>
    <dbReference type="NCBI Taxonomy" id="1618979"/>
    <lineage>
        <taxon>Bacteria</taxon>
        <taxon>Candidatus Uhriibacteriota</taxon>
    </lineage>
</organism>
<dbReference type="Pfam" id="PF08241">
    <property type="entry name" value="Methyltransf_11"/>
    <property type="match status" value="1"/>
</dbReference>
<comment type="caution">
    <text evidence="2">The sequence shown here is derived from an EMBL/GenBank/DDBJ whole genome shotgun (WGS) entry which is preliminary data.</text>
</comment>
<protein>
    <submittedName>
        <fullName evidence="2">Methyltransferase type 11</fullName>
    </submittedName>
</protein>
<gene>
    <name evidence="2" type="ORF">UY76_C0047G0002</name>
</gene>
<dbReference type="InterPro" id="IPR013216">
    <property type="entry name" value="Methyltransf_11"/>
</dbReference>